<feature type="domain" description="Ribosomal RNA methyltransferase FtsJ" evidence="8">
    <location>
        <begin position="43"/>
        <end position="276"/>
    </location>
</feature>
<accession>A0AAX4JY72</accession>
<evidence type="ECO:0000313" key="10">
    <source>
        <dbReference type="Proteomes" id="UP001355207"/>
    </source>
</evidence>
<organism evidence="9 10">
    <name type="scientific">Kwoniella dendrophila CBS 6074</name>
    <dbReference type="NCBI Taxonomy" id="1295534"/>
    <lineage>
        <taxon>Eukaryota</taxon>
        <taxon>Fungi</taxon>
        <taxon>Dikarya</taxon>
        <taxon>Basidiomycota</taxon>
        <taxon>Agaricomycotina</taxon>
        <taxon>Tremellomycetes</taxon>
        <taxon>Tremellales</taxon>
        <taxon>Cryptococcaceae</taxon>
        <taxon>Kwoniella</taxon>
    </lineage>
</organism>
<dbReference type="EMBL" id="CP144103">
    <property type="protein sequence ID" value="WWC89828.1"/>
    <property type="molecule type" value="Genomic_DNA"/>
</dbReference>
<dbReference type="GO" id="GO:0005739">
    <property type="term" value="C:mitochondrion"/>
    <property type="evidence" value="ECO:0007669"/>
    <property type="project" value="TreeGrafter"/>
</dbReference>
<dbReference type="HAMAP" id="MF_01547">
    <property type="entry name" value="RNA_methyltr_E"/>
    <property type="match status" value="1"/>
</dbReference>
<evidence type="ECO:0000313" key="9">
    <source>
        <dbReference type="EMBL" id="WWC89828.1"/>
    </source>
</evidence>
<keyword evidence="4" id="KW-0808">Transferase</keyword>
<keyword evidence="10" id="KW-1185">Reference proteome</keyword>
<dbReference type="AlphaFoldDB" id="A0AAX4JY72"/>
<keyword evidence="5 7" id="KW-0949">S-adenosyl-L-methionine</keyword>
<proteinExistence type="inferred from homology"/>
<keyword evidence="3" id="KW-0489">Methyltransferase</keyword>
<dbReference type="Pfam" id="PF01728">
    <property type="entry name" value="FtsJ"/>
    <property type="match status" value="1"/>
</dbReference>
<dbReference type="PANTHER" id="PTHR10920">
    <property type="entry name" value="RIBOSOMAL RNA METHYLTRANSFERASE"/>
    <property type="match status" value="1"/>
</dbReference>
<dbReference type="SUPFAM" id="SSF53335">
    <property type="entry name" value="S-adenosyl-L-methionine-dependent methyltransferases"/>
    <property type="match status" value="1"/>
</dbReference>
<evidence type="ECO:0000256" key="7">
    <source>
        <dbReference type="PIRSR" id="PIRSR005461-1"/>
    </source>
</evidence>
<dbReference type="PANTHER" id="PTHR10920:SF18">
    <property type="entry name" value="RRNA METHYLTRANSFERASE 2, MITOCHONDRIAL"/>
    <property type="match status" value="1"/>
</dbReference>
<dbReference type="InterPro" id="IPR050082">
    <property type="entry name" value="RNA_methyltr_RlmE"/>
</dbReference>
<evidence type="ECO:0000256" key="3">
    <source>
        <dbReference type="ARBA" id="ARBA00022603"/>
    </source>
</evidence>
<dbReference type="Proteomes" id="UP001355207">
    <property type="component" value="Chromosome 6"/>
</dbReference>
<dbReference type="PIRSF" id="PIRSF005461">
    <property type="entry name" value="23S_rRNA_mtase"/>
    <property type="match status" value="1"/>
</dbReference>
<evidence type="ECO:0000256" key="4">
    <source>
        <dbReference type="ARBA" id="ARBA00022679"/>
    </source>
</evidence>
<dbReference type="FunFam" id="3.40.50.150:FF:000332">
    <property type="entry name" value="Ribosomal RNA large subunit methyltransferase J"/>
    <property type="match status" value="1"/>
</dbReference>
<name>A0AAX4JY72_9TREE</name>
<dbReference type="GeneID" id="91095426"/>
<keyword evidence="2" id="KW-0698">rRNA processing</keyword>
<reference evidence="9 10" key="1">
    <citation type="submission" date="2024-01" db="EMBL/GenBank/DDBJ databases">
        <title>Comparative genomics of Cryptococcus and Kwoniella reveals pathogenesis evolution and contrasting modes of karyotype evolution via chromosome fusion or intercentromeric recombination.</title>
        <authorList>
            <person name="Coelho M.A."/>
            <person name="David-Palma M."/>
            <person name="Shea T."/>
            <person name="Bowers K."/>
            <person name="McGinley-Smith S."/>
            <person name="Mohammad A.W."/>
            <person name="Gnirke A."/>
            <person name="Yurkov A.M."/>
            <person name="Nowrousian M."/>
            <person name="Sun S."/>
            <person name="Cuomo C.A."/>
            <person name="Heitman J."/>
        </authorList>
    </citation>
    <scope>NUCLEOTIDE SEQUENCE [LARGE SCALE GENOMIC DNA]</scope>
    <source>
        <strain evidence="9 10">CBS 6074</strain>
    </source>
</reference>
<gene>
    <name evidence="9" type="ORF">L201_004756</name>
</gene>
<dbReference type="Gene3D" id="3.40.50.150">
    <property type="entry name" value="Vaccinia Virus protein VP39"/>
    <property type="match status" value="1"/>
</dbReference>
<dbReference type="InterPro" id="IPR002877">
    <property type="entry name" value="RNA_MeTrfase_FtsJ_dom"/>
</dbReference>
<comment type="similarity">
    <text evidence="1">Belongs to the class I-like SAM-binding methyltransferase superfamily. RNA methyltransferase RlmE family.</text>
</comment>
<dbReference type="RefSeq" id="XP_066076591.1">
    <property type="nucleotide sequence ID" value="XM_066220494.1"/>
</dbReference>
<dbReference type="InterPro" id="IPR029063">
    <property type="entry name" value="SAM-dependent_MTases_sf"/>
</dbReference>
<evidence type="ECO:0000256" key="5">
    <source>
        <dbReference type="ARBA" id="ARBA00022691"/>
    </source>
</evidence>
<feature type="active site" description="Proton acceptor" evidence="7">
    <location>
        <position position="232"/>
    </location>
</feature>
<protein>
    <recommendedName>
        <fullName evidence="6">rRNA methyltransferase 2, mitochondrial</fullName>
    </recommendedName>
</protein>
<evidence type="ECO:0000256" key="2">
    <source>
        <dbReference type="ARBA" id="ARBA00022552"/>
    </source>
</evidence>
<dbReference type="GO" id="GO:0008650">
    <property type="term" value="F:rRNA (uridine-2'-O-)-methyltransferase activity"/>
    <property type="evidence" value="ECO:0007669"/>
    <property type="project" value="TreeGrafter"/>
</dbReference>
<evidence type="ECO:0000256" key="1">
    <source>
        <dbReference type="ARBA" id="ARBA00009258"/>
    </source>
</evidence>
<sequence length="283" mass="31234">MRISAILLKGSASSSRWIARQSRDPYVKSRSGSGTGSNGQAAYRSRSSFKLVSIANKHPILVPGKTKTVIDLGAAPGGWSQVVANLLSKGKARKQNEHLKIFALDILGMEPIPGVEVIKGDFLSEEVRQQLREKTRKPYLSQNSEEMIGNEEYSARTDRQDDEEEGIVDCVLSDMMAPMTGNRTRDVGLSLQLCAAATVFARDTLKKAKKGDEIIKKDGGKKIWPGGNLVIKFFAHPDMDEFRSLELDPWFGKVVVEKPKESRSESSEAYWVCLGFKGDPATQ</sequence>
<dbReference type="InterPro" id="IPR015507">
    <property type="entry name" value="rRNA-MeTfrase_E"/>
</dbReference>
<evidence type="ECO:0000256" key="6">
    <source>
        <dbReference type="ARBA" id="ARBA00041184"/>
    </source>
</evidence>
<evidence type="ECO:0000259" key="8">
    <source>
        <dbReference type="Pfam" id="PF01728"/>
    </source>
</evidence>